<sequence>MASTNGLSNAHIKQPLFSFGVITDVQYADIPDGHSFLGVPRYYRHSIQVLQRAVSHWNNLKKLNFSMNFGDIVDGFCPKDKSLTAVQKVLDEFNSFHGPVYHMIGNHCLYNLLHSDLTALFKIPSLHGEAYYEFSPSPEYRFVILDAYDISVLGRPHDDPRASAAFRFLKEKNPNTDKNSPVGLAGLEKRFLMFNGAVGEKQLEWLNNVLKESTEHGQKVIVGCHLPLDPNSATPASLLWNYEEVMEVIHRYRCVKVCFAGHDHKGGYSVDSHGVHHRVLEAALECPPGSDAFGYVDVYHDRLFLVGTDRMASTEMIFES</sequence>
<accession>A0A2I0X162</accession>
<evidence type="ECO:0000256" key="11">
    <source>
        <dbReference type="ARBA" id="ARBA00030848"/>
    </source>
</evidence>
<comment type="catalytic activity">
    <reaction evidence="16">
        <text>ADP-D-ribose + H2O = D-ribose 5-phosphate + AMP + 2 H(+)</text>
        <dbReference type="Rhea" id="RHEA:10412"/>
        <dbReference type="ChEBI" id="CHEBI:15377"/>
        <dbReference type="ChEBI" id="CHEBI:15378"/>
        <dbReference type="ChEBI" id="CHEBI:57967"/>
        <dbReference type="ChEBI" id="CHEBI:78346"/>
        <dbReference type="ChEBI" id="CHEBI:456215"/>
        <dbReference type="EC" id="3.6.1.13"/>
    </reaction>
</comment>
<evidence type="ECO:0000256" key="4">
    <source>
        <dbReference type="ARBA" id="ARBA00012443"/>
    </source>
</evidence>
<evidence type="ECO:0000256" key="1">
    <source>
        <dbReference type="ARBA" id="ARBA00001946"/>
    </source>
</evidence>
<evidence type="ECO:0000256" key="5">
    <source>
        <dbReference type="ARBA" id="ARBA00012453"/>
    </source>
</evidence>
<comment type="catalytic activity">
    <reaction evidence="13">
        <text>CDP-glycerol + H2O = sn-glycerol 3-phosphate + CMP + 2 H(+)</text>
        <dbReference type="Rhea" id="RHEA:21692"/>
        <dbReference type="ChEBI" id="CHEBI:15377"/>
        <dbReference type="ChEBI" id="CHEBI:15378"/>
        <dbReference type="ChEBI" id="CHEBI:57597"/>
        <dbReference type="ChEBI" id="CHEBI:58311"/>
        <dbReference type="ChEBI" id="CHEBI:60377"/>
        <dbReference type="EC" id="3.6.1.16"/>
    </reaction>
</comment>
<evidence type="ECO:0000256" key="12">
    <source>
        <dbReference type="ARBA" id="ARBA00032579"/>
    </source>
</evidence>
<evidence type="ECO:0000256" key="13">
    <source>
        <dbReference type="ARBA" id="ARBA00047486"/>
    </source>
</evidence>
<dbReference type="SUPFAM" id="SSF56300">
    <property type="entry name" value="Metallo-dependent phosphatases"/>
    <property type="match status" value="1"/>
</dbReference>
<dbReference type="EC" id="3.6.1.16" evidence="4"/>
<keyword evidence="8" id="KW-0479">Metal-binding</keyword>
<keyword evidence="10" id="KW-0862">Zinc</keyword>
<keyword evidence="9" id="KW-0378">Hydrolase</keyword>
<evidence type="ECO:0000256" key="2">
    <source>
        <dbReference type="ARBA" id="ARBA00006362"/>
    </source>
</evidence>
<dbReference type="CDD" id="cd07396">
    <property type="entry name" value="MPP_Nbla03831"/>
    <property type="match status" value="1"/>
</dbReference>
<dbReference type="GO" id="GO:0030145">
    <property type="term" value="F:manganese ion binding"/>
    <property type="evidence" value="ECO:0007669"/>
    <property type="project" value="TreeGrafter"/>
</dbReference>
<evidence type="ECO:0000256" key="3">
    <source>
        <dbReference type="ARBA" id="ARBA00011245"/>
    </source>
</evidence>
<name>A0A2I0X162_9ASPA</name>
<dbReference type="Proteomes" id="UP000233837">
    <property type="component" value="Unassembled WGS sequence"/>
</dbReference>
<comment type="catalytic activity">
    <reaction evidence="14">
        <text>CDP-choline + H2O = phosphocholine + CMP + 2 H(+)</text>
        <dbReference type="Rhea" id="RHEA:32487"/>
        <dbReference type="ChEBI" id="CHEBI:15377"/>
        <dbReference type="ChEBI" id="CHEBI:15378"/>
        <dbReference type="ChEBI" id="CHEBI:58779"/>
        <dbReference type="ChEBI" id="CHEBI:60377"/>
        <dbReference type="ChEBI" id="CHEBI:295975"/>
        <dbReference type="EC" id="3.6.1.53"/>
    </reaction>
</comment>
<evidence type="ECO:0000256" key="16">
    <source>
        <dbReference type="ARBA" id="ARBA00049546"/>
    </source>
</evidence>
<comment type="subunit">
    <text evidence="3">Monomer.</text>
</comment>
<evidence type="ECO:0000256" key="14">
    <source>
        <dbReference type="ARBA" id="ARBA00047636"/>
    </source>
</evidence>
<protein>
    <recommendedName>
        <fullName evidence="7">Manganese-dependent ADP-ribose/CDP-alcohol diphosphatase</fullName>
        <ecNumber evidence="5">3.6.1.13</ecNumber>
        <ecNumber evidence="4">3.6.1.16</ecNumber>
        <ecNumber evidence="6">3.6.1.53</ecNumber>
    </recommendedName>
    <alternativeName>
        <fullName evidence="12">ADPRibase-Mn</fullName>
    </alternativeName>
    <alternativeName>
        <fullName evidence="11">CDP-choline phosphohydrolase</fullName>
    </alternativeName>
</protein>
<gene>
    <name evidence="18" type="ORF">MA16_Dca013074</name>
</gene>
<dbReference type="Pfam" id="PF00149">
    <property type="entry name" value="Metallophos"/>
    <property type="match status" value="1"/>
</dbReference>
<evidence type="ECO:0000256" key="8">
    <source>
        <dbReference type="ARBA" id="ARBA00022723"/>
    </source>
</evidence>
<evidence type="ECO:0000256" key="15">
    <source>
        <dbReference type="ARBA" id="ARBA00047894"/>
    </source>
</evidence>
<dbReference type="OrthoDB" id="9675250at2759"/>
<dbReference type="EMBL" id="KZ502233">
    <property type="protein sequence ID" value="PKU81643.1"/>
    <property type="molecule type" value="Genomic_DNA"/>
</dbReference>
<feature type="domain" description="Calcineurin-like phosphoesterase" evidence="17">
    <location>
        <begin position="19"/>
        <end position="265"/>
    </location>
</feature>
<evidence type="ECO:0000313" key="18">
    <source>
        <dbReference type="EMBL" id="PKU81643.1"/>
    </source>
</evidence>
<dbReference type="InterPro" id="IPR029052">
    <property type="entry name" value="Metallo-depent_PP-like"/>
</dbReference>
<proteinExistence type="inferred from homology"/>
<keyword evidence="19" id="KW-1185">Reference proteome</keyword>
<evidence type="ECO:0000256" key="7">
    <source>
        <dbReference type="ARBA" id="ARBA00016378"/>
    </source>
</evidence>
<evidence type="ECO:0000256" key="9">
    <source>
        <dbReference type="ARBA" id="ARBA00022801"/>
    </source>
</evidence>
<dbReference type="GO" id="GO:0008663">
    <property type="term" value="F:2',3'-cyclic-nucleotide 2'-phosphodiesterase activity"/>
    <property type="evidence" value="ECO:0007669"/>
    <property type="project" value="TreeGrafter"/>
</dbReference>
<dbReference type="STRING" id="906689.A0A2I0X162"/>
<dbReference type="GO" id="GO:0047734">
    <property type="term" value="F:CDP-glycerol diphosphatase activity"/>
    <property type="evidence" value="ECO:0007669"/>
    <property type="project" value="UniProtKB-EC"/>
</dbReference>
<evidence type="ECO:0000259" key="17">
    <source>
        <dbReference type="Pfam" id="PF00149"/>
    </source>
</evidence>
<organism evidence="18 19">
    <name type="scientific">Dendrobium catenatum</name>
    <dbReference type="NCBI Taxonomy" id="906689"/>
    <lineage>
        <taxon>Eukaryota</taxon>
        <taxon>Viridiplantae</taxon>
        <taxon>Streptophyta</taxon>
        <taxon>Embryophyta</taxon>
        <taxon>Tracheophyta</taxon>
        <taxon>Spermatophyta</taxon>
        <taxon>Magnoliopsida</taxon>
        <taxon>Liliopsida</taxon>
        <taxon>Asparagales</taxon>
        <taxon>Orchidaceae</taxon>
        <taxon>Epidendroideae</taxon>
        <taxon>Malaxideae</taxon>
        <taxon>Dendrobiinae</taxon>
        <taxon>Dendrobium</taxon>
    </lineage>
</organism>
<dbReference type="AlphaFoldDB" id="A0A2I0X162"/>
<dbReference type="PANTHER" id="PTHR16509">
    <property type="match status" value="1"/>
</dbReference>
<evidence type="ECO:0000256" key="10">
    <source>
        <dbReference type="ARBA" id="ARBA00022833"/>
    </source>
</evidence>
<dbReference type="EC" id="3.6.1.13" evidence="5"/>
<dbReference type="EC" id="3.6.1.53" evidence="6"/>
<comment type="cofactor">
    <cofactor evidence="1">
        <name>Mg(2+)</name>
        <dbReference type="ChEBI" id="CHEBI:18420"/>
    </cofactor>
</comment>
<dbReference type="Gene3D" id="3.60.21.10">
    <property type="match status" value="1"/>
</dbReference>
<dbReference type="InterPro" id="IPR004843">
    <property type="entry name" value="Calcineurin-like_PHP"/>
</dbReference>
<evidence type="ECO:0000313" key="19">
    <source>
        <dbReference type="Proteomes" id="UP000233837"/>
    </source>
</evidence>
<dbReference type="InterPro" id="IPR041869">
    <property type="entry name" value="MPP_ADPRM"/>
</dbReference>
<reference evidence="18 19" key="1">
    <citation type="journal article" date="2016" name="Sci. Rep.">
        <title>The Dendrobium catenatum Lindl. genome sequence provides insights into polysaccharide synthase, floral development and adaptive evolution.</title>
        <authorList>
            <person name="Zhang G.Q."/>
            <person name="Xu Q."/>
            <person name="Bian C."/>
            <person name="Tsai W.C."/>
            <person name="Yeh C.M."/>
            <person name="Liu K.W."/>
            <person name="Yoshida K."/>
            <person name="Zhang L.S."/>
            <person name="Chang S.B."/>
            <person name="Chen F."/>
            <person name="Shi Y."/>
            <person name="Su Y.Y."/>
            <person name="Zhang Y.Q."/>
            <person name="Chen L.J."/>
            <person name="Yin Y."/>
            <person name="Lin M."/>
            <person name="Huang H."/>
            <person name="Deng H."/>
            <person name="Wang Z.W."/>
            <person name="Zhu S.L."/>
            <person name="Zhao X."/>
            <person name="Deng C."/>
            <person name="Niu S.C."/>
            <person name="Huang J."/>
            <person name="Wang M."/>
            <person name="Liu G.H."/>
            <person name="Yang H.J."/>
            <person name="Xiao X.J."/>
            <person name="Hsiao Y.Y."/>
            <person name="Wu W.L."/>
            <person name="Chen Y.Y."/>
            <person name="Mitsuda N."/>
            <person name="Ohme-Takagi M."/>
            <person name="Luo Y.B."/>
            <person name="Van de Peer Y."/>
            <person name="Liu Z.J."/>
        </authorList>
    </citation>
    <scope>NUCLEOTIDE SEQUENCE [LARGE SCALE GENOMIC DNA]</scope>
    <source>
        <tissue evidence="18">The whole plant</tissue>
    </source>
</reference>
<dbReference type="PANTHER" id="PTHR16509:SF1">
    <property type="entry name" value="MANGANESE-DEPENDENT ADP-RIBOSE_CDP-ALCOHOL DIPHOSPHATASE"/>
    <property type="match status" value="1"/>
</dbReference>
<comment type="catalytic activity">
    <reaction evidence="15">
        <text>ADP-D-ribose + H2O = D-ribose 5-phosphate + AMP + 2 H(+)</text>
        <dbReference type="Rhea" id="RHEA:10412"/>
        <dbReference type="ChEBI" id="CHEBI:15377"/>
        <dbReference type="ChEBI" id="CHEBI:15378"/>
        <dbReference type="ChEBI" id="CHEBI:57967"/>
        <dbReference type="ChEBI" id="CHEBI:78346"/>
        <dbReference type="ChEBI" id="CHEBI:456215"/>
        <dbReference type="EC" id="3.6.1.53"/>
    </reaction>
</comment>
<evidence type="ECO:0000256" key="6">
    <source>
        <dbReference type="ARBA" id="ARBA00012529"/>
    </source>
</evidence>
<comment type="similarity">
    <text evidence="2">Belongs to the ADPRibase-Mn family.</text>
</comment>
<dbReference type="GO" id="GO:0047631">
    <property type="term" value="F:ADP-ribose diphosphatase activity"/>
    <property type="evidence" value="ECO:0007669"/>
    <property type="project" value="UniProtKB-EC"/>
</dbReference>
<reference evidence="18 19" key="2">
    <citation type="journal article" date="2017" name="Nature">
        <title>The Apostasia genome and the evolution of orchids.</title>
        <authorList>
            <person name="Zhang G.Q."/>
            <person name="Liu K.W."/>
            <person name="Li Z."/>
            <person name="Lohaus R."/>
            <person name="Hsiao Y.Y."/>
            <person name="Niu S.C."/>
            <person name="Wang J.Y."/>
            <person name="Lin Y.C."/>
            <person name="Xu Q."/>
            <person name="Chen L.J."/>
            <person name="Yoshida K."/>
            <person name="Fujiwara S."/>
            <person name="Wang Z.W."/>
            <person name="Zhang Y.Q."/>
            <person name="Mitsuda N."/>
            <person name="Wang M."/>
            <person name="Liu G.H."/>
            <person name="Pecoraro L."/>
            <person name="Huang H.X."/>
            <person name="Xiao X.J."/>
            <person name="Lin M."/>
            <person name="Wu X.Y."/>
            <person name="Wu W.L."/>
            <person name="Chen Y.Y."/>
            <person name="Chang S.B."/>
            <person name="Sakamoto S."/>
            <person name="Ohme-Takagi M."/>
            <person name="Yagi M."/>
            <person name="Zeng S.J."/>
            <person name="Shen C.Y."/>
            <person name="Yeh C.M."/>
            <person name="Luo Y.B."/>
            <person name="Tsai W.C."/>
            <person name="Van de Peer Y."/>
            <person name="Liu Z.J."/>
        </authorList>
    </citation>
    <scope>NUCLEOTIDE SEQUENCE [LARGE SCALE GENOMIC DNA]</scope>
    <source>
        <tissue evidence="18">The whole plant</tissue>
    </source>
</reference>